<organism evidence="2 3">
    <name type="scientific">Pseudaminobacter salicylatoxidans</name>
    <dbReference type="NCBI Taxonomy" id="93369"/>
    <lineage>
        <taxon>Bacteria</taxon>
        <taxon>Pseudomonadati</taxon>
        <taxon>Pseudomonadota</taxon>
        <taxon>Alphaproteobacteria</taxon>
        <taxon>Hyphomicrobiales</taxon>
        <taxon>Phyllobacteriaceae</taxon>
        <taxon>Pseudaminobacter</taxon>
    </lineage>
</organism>
<dbReference type="Gene3D" id="2.130.10.130">
    <property type="entry name" value="Integrin alpha, N-terminal"/>
    <property type="match status" value="1"/>
</dbReference>
<name>A0A316C4P7_PSESE</name>
<dbReference type="SUPFAM" id="SSF69318">
    <property type="entry name" value="Integrin alpha N-terminal domain"/>
    <property type="match status" value="1"/>
</dbReference>
<dbReference type="InterPro" id="IPR028994">
    <property type="entry name" value="Integrin_alpha_N"/>
</dbReference>
<keyword evidence="3" id="KW-1185">Reference proteome</keyword>
<dbReference type="InterPro" id="IPR013517">
    <property type="entry name" value="FG-GAP"/>
</dbReference>
<dbReference type="Pfam" id="PF13517">
    <property type="entry name" value="FG-GAP_3"/>
    <property type="match status" value="1"/>
</dbReference>
<dbReference type="AlphaFoldDB" id="A0A316C4P7"/>
<keyword evidence="1" id="KW-0732">Signal</keyword>
<dbReference type="EMBL" id="QGGG01000005">
    <property type="protein sequence ID" value="PWJ84661.1"/>
    <property type="molecule type" value="Genomic_DNA"/>
</dbReference>
<protein>
    <submittedName>
        <fullName evidence="2">VCBS repeat protein</fullName>
    </submittedName>
</protein>
<evidence type="ECO:0000256" key="1">
    <source>
        <dbReference type="ARBA" id="ARBA00022729"/>
    </source>
</evidence>
<evidence type="ECO:0000313" key="2">
    <source>
        <dbReference type="EMBL" id="PWJ84661.1"/>
    </source>
</evidence>
<accession>A0A316C4P7</accession>
<evidence type="ECO:0000313" key="3">
    <source>
        <dbReference type="Proteomes" id="UP000245396"/>
    </source>
</evidence>
<reference evidence="2 3" key="1">
    <citation type="submission" date="2018-05" db="EMBL/GenBank/DDBJ databases">
        <title>Genomic Encyclopedia of Type Strains, Phase IV (KMG-IV): sequencing the most valuable type-strain genomes for metagenomic binning, comparative biology and taxonomic classification.</title>
        <authorList>
            <person name="Goeker M."/>
        </authorList>
    </citation>
    <scope>NUCLEOTIDE SEQUENCE [LARGE SCALE GENOMIC DNA]</scope>
    <source>
        <strain evidence="2 3">DSM 6986</strain>
    </source>
</reference>
<proteinExistence type="predicted"/>
<comment type="caution">
    <text evidence="2">The sequence shown here is derived from an EMBL/GenBank/DDBJ whole genome shotgun (WGS) entry which is preliminary data.</text>
</comment>
<dbReference type="PANTHER" id="PTHR44103:SF1">
    <property type="entry name" value="PROPROTEIN CONVERTASE P"/>
    <property type="match status" value="1"/>
</dbReference>
<gene>
    <name evidence="2" type="ORF">C7441_105281</name>
</gene>
<dbReference type="OrthoDB" id="1488578at2"/>
<dbReference type="PANTHER" id="PTHR44103">
    <property type="entry name" value="PROPROTEIN CONVERTASE P"/>
    <property type="match status" value="1"/>
</dbReference>
<sequence>MIVNREDGVSKVLRWEDDAHVWSGPDYGDENIRYHPSVKSAAVAGRIITCVDVVDWDGDGGRDLLLSSWDACYDGRVLLRQQIGVNADGTPILGKEELIEGVRGYVTAVPDGDVFHLVSASRMRKQIYLYPNIGTKGAPEFGAPVALDLDADWVKGNEFYHMARFVDIDGDGEKELVVGSDHWDDYWPNGLEWNDFGYRGYDAADRWLGGPLRAYLYVFKNKGSLAAPVLEKGYALKAGDTPLEVYGQLGPAFGKFDDGAPLVVAGEFWNILHVARQRDDGHFEPLRLIRDRNDDALELDQCIHLPCVVDWDGDGKLDILVGAEDGYVTFLRNVGTGSDGLPRFEKVGRVETTQPLIHAGVLPSPAAHDFTGNGLPDLVVGNSTGELLFYENMGPAGNPSLGLEHFIEADSKPVRIAAGPTGSIQGPSEKMFGYSCPTVADWDGDGKADILFSDVHGYHRFLRNLGGEGVPRFAEEQLLIYGGKPLKTVWRVRPAVVDWQNNGQLHYLALDEEARLSDYRRASDTELVDKRFLRWEDGEIITFTEDVGGGRGRAKLCICDWEGQGRHDLIVGVNARATVPPKPGNAPRHTTKQAAIFYCRNVGTPDNPVFAAPIQMKHRGEYIAMAMHVASPEAVDWRGTGSLDLVVGVEDGTLVCLKREDLSW</sequence>
<dbReference type="Proteomes" id="UP000245396">
    <property type="component" value="Unassembled WGS sequence"/>
</dbReference>